<evidence type="ECO:0000256" key="3">
    <source>
        <dbReference type="ARBA" id="ARBA00022553"/>
    </source>
</evidence>
<dbReference type="InterPro" id="IPR011006">
    <property type="entry name" value="CheY-like_superfamily"/>
</dbReference>
<dbReference type="SMART" id="SM00342">
    <property type="entry name" value="HTH_ARAC"/>
    <property type="match status" value="1"/>
</dbReference>
<dbReference type="InterPro" id="IPR001789">
    <property type="entry name" value="Sig_transdc_resp-reg_receiver"/>
</dbReference>
<dbReference type="AlphaFoldDB" id="A0A494XDT9"/>
<dbReference type="PANTHER" id="PTHR42713">
    <property type="entry name" value="HISTIDINE KINASE-RELATED"/>
    <property type="match status" value="1"/>
</dbReference>
<organism evidence="12 13">
    <name type="scientific">Cohnella endophytica</name>
    <dbReference type="NCBI Taxonomy" id="2419778"/>
    <lineage>
        <taxon>Bacteria</taxon>
        <taxon>Bacillati</taxon>
        <taxon>Bacillota</taxon>
        <taxon>Bacilli</taxon>
        <taxon>Bacillales</taxon>
        <taxon>Paenibacillaceae</taxon>
        <taxon>Cohnella</taxon>
    </lineage>
</organism>
<dbReference type="Pfam" id="PF12833">
    <property type="entry name" value="HTH_18"/>
    <property type="match status" value="1"/>
</dbReference>
<dbReference type="PROSITE" id="PS01124">
    <property type="entry name" value="HTH_ARAC_FAMILY_2"/>
    <property type="match status" value="1"/>
</dbReference>
<keyword evidence="6" id="KW-0238">DNA-binding</keyword>
<evidence type="ECO:0000256" key="7">
    <source>
        <dbReference type="ARBA" id="ARBA00023163"/>
    </source>
</evidence>
<evidence type="ECO:0000313" key="12">
    <source>
        <dbReference type="EMBL" id="RKP48915.1"/>
    </source>
</evidence>
<evidence type="ECO:0000259" key="11">
    <source>
        <dbReference type="PROSITE" id="PS50110"/>
    </source>
</evidence>
<evidence type="ECO:0000259" key="10">
    <source>
        <dbReference type="PROSITE" id="PS01124"/>
    </source>
</evidence>
<keyword evidence="13" id="KW-1185">Reference proteome</keyword>
<protein>
    <submittedName>
        <fullName evidence="12">Response regulator</fullName>
    </submittedName>
</protein>
<dbReference type="GO" id="GO:0005737">
    <property type="term" value="C:cytoplasm"/>
    <property type="evidence" value="ECO:0007669"/>
    <property type="project" value="UniProtKB-SubCell"/>
</dbReference>
<dbReference type="InterPro" id="IPR009057">
    <property type="entry name" value="Homeodomain-like_sf"/>
</dbReference>
<evidence type="ECO:0000256" key="2">
    <source>
        <dbReference type="ARBA" id="ARBA00022490"/>
    </source>
</evidence>
<comment type="subcellular location">
    <subcellularLocation>
        <location evidence="1">Cytoplasm</location>
    </subcellularLocation>
</comment>
<dbReference type="PROSITE" id="PS50110">
    <property type="entry name" value="RESPONSE_REGULATORY"/>
    <property type="match status" value="1"/>
</dbReference>
<reference evidence="12 13" key="1">
    <citation type="submission" date="2018-10" db="EMBL/GenBank/DDBJ databases">
        <title>Cohnella sp. M2MS4P-1, whole genome shotgun sequence.</title>
        <authorList>
            <person name="Tuo L."/>
        </authorList>
    </citation>
    <scope>NUCLEOTIDE SEQUENCE [LARGE SCALE GENOMIC DNA]</scope>
    <source>
        <strain evidence="12 13">M2MS4P-1</strain>
    </source>
</reference>
<keyword evidence="9" id="KW-0175">Coiled coil</keyword>
<feature type="modified residue" description="4-aspartylphosphate" evidence="8">
    <location>
        <position position="54"/>
    </location>
</feature>
<dbReference type="PROSITE" id="PS00041">
    <property type="entry name" value="HTH_ARAC_FAMILY_1"/>
    <property type="match status" value="1"/>
</dbReference>
<evidence type="ECO:0000256" key="4">
    <source>
        <dbReference type="ARBA" id="ARBA00023012"/>
    </source>
</evidence>
<dbReference type="InterPro" id="IPR018062">
    <property type="entry name" value="HTH_AraC-typ_CS"/>
</dbReference>
<feature type="domain" description="HTH araC/xylS-type" evidence="10">
    <location>
        <begin position="422"/>
        <end position="519"/>
    </location>
</feature>
<dbReference type="Gene3D" id="3.40.50.2300">
    <property type="match status" value="1"/>
</dbReference>
<evidence type="ECO:0000256" key="6">
    <source>
        <dbReference type="ARBA" id="ARBA00023125"/>
    </source>
</evidence>
<dbReference type="PANTHER" id="PTHR42713:SF3">
    <property type="entry name" value="TRANSCRIPTIONAL REGULATORY PROTEIN HPTR"/>
    <property type="match status" value="1"/>
</dbReference>
<keyword evidence="7" id="KW-0804">Transcription</keyword>
<dbReference type="Gene3D" id="1.10.10.60">
    <property type="entry name" value="Homeodomain-like"/>
    <property type="match status" value="2"/>
</dbReference>
<dbReference type="GO" id="GO:0000160">
    <property type="term" value="P:phosphorelay signal transduction system"/>
    <property type="evidence" value="ECO:0007669"/>
    <property type="project" value="UniProtKB-KW"/>
</dbReference>
<dbReference type="InterPro" id="IPR018060">
    <property type="entry name" value="HTH_AraC"/>
</dbReference>
<dbReference type="EMBL" id="RBZM01000009">
    <property type="protein sequence ID" value="RKP48915.1"/>
    <property type="molecule type" value="Genomic_DNA"/>
</dbReference>
<dbReference type="Pfam" id="PF00072">
    <property type="entry name" value="Response_reg"/>
    <property type="match status" value="1"/>
</dbReference>
<dbReference type="OrthoDB" id="9804543at2"/>
<keyword evidence="5" id="KW-0805">Transcription regulation</keyword>
<dbReference type="SMART" id="SM00448">
    <property type="entry name" value="REC"/>
    <property type="match status" value="1"/>
</dbReference>
<dbReference type="RefSeq" id="WP_120979053.1">
    <property type="nucleotide sequence ID" value="NZ_RBZM01000009.1"/>
</dbReference>
<evidence type="ECO:0000256" key="5">
    <source>
        <dbReference type="ARBA" id="ARBA00023015"/>
    </source>
</evidence>
<accession>A0A494XDT9</accession>
<dbReference type="SUPFAM" id="SSF46689">
    <property type="entry name" value="Homeodomain-like"/>
    <property type="match status" value="1"/>
</dbReference>
<dbReference type="Proteomes" id="UP000282076">
    <property type="component" value="Unassembled WGS sequence"/>
</dbReference>
<dbReference type="SUPFAM" id="SSF52172">
    <property type="entry name" value="CheY-like"/>
    <property type="match status" value="1"/>
</dbReference>
<evidence type="ECO:0000313" key="13">
    <source>
        <dbReference type="Proteomes" id="UP000282076"/>
    </source>
</evidence>
<keyword evidence="4" id="KW-0902">Two-component regulatory system</keyword>
<evidence type="ECO:0000256" key="9">
    <source>
        <dbReference type="SAM" id="Coils"/>
    </source>
</evidence>
<dbReference type="InterPro" id="IPR051552">
    <property type="entry name" value="HptR"/>
</dbReference>
<gene>
    <name evidence="12" type="ORF">D7Z26_21395</name>
</gene>
<sequence>MKVMIVEDDMLVRMGIKSLIPWSEMGLEVVCEARDGAEAVELYETFVPDIALVDILLPKMNGLDFIEKVKPLNPHGEFIILTCNQDFETVRKSLRLGVHDFIVKSTMEIEELQRILKQLTDRMKSRLLEQPEQETAEAGSRFIRKAGLLRDWLHGLYNGLETEDFAEKLGEFKSFVQAGQYQAWVVSLDNSPNDSILTSQEVVKIGRSIDNMAVELYRGKLIGFVENIQENRWHVLLHGGNGLEIEPKSLIDSVAQYLGYSLSIGVSAKFTDWREWIEYDRKAGELLSLKYYRENDRLFQGELPESSLSDAVFRWKKSITNKLSGYQFEQAGEVLADLKQAIGPPYPKPVLVRNVLEDILFQLKQIGEMSGRRPLEAHFQRSELLDCVSLTQAVHLLANAIQALQDPTAKEKHGQERKKFVEATELFIQEHGFEEISLNGIASLLKVSPVYLSRIYKEEKGVSFSTAVLAAKVEQAETMIRSGMTLTEISDKLGYLNLSSFTRMFKKIKGVAPSHYADTDTETD</sequence>
<keyword evidence="3 8" id="KW-0597">Phosphoprotein</keyword>
<keyword evidence="2" id="KW-0963">Cytoplasm</keyword>
<comment type="caution">
    <text evidence="12">The sequence shown here is derived from an EMBL/GenBank/DDBJ whole genome shotgun (WGS) entry which is preliminary data.</text>
</comment>
<name>A0A494XDT9_9BACL</name>
<dbReference type="GO" id="GO:0043565">
    <property type="term" value="F:sequence-specific DNA binding"/>
    <property type="evidence" value="ECO:0007669"/>
    <property type="project" value="InterPro"/>
</dbReference>
<feature type="domain" description="Response regulatory" evidence="11">
    <location>
        <begin position="2"/>
        <end position="119"/>
    </location>
</feature>
<evidence type="ECO:0000256" key="8">
    <source>
        <dbReference type="PROSITE-ProRule" id="PRU00169"/>
    </source>
</evidence>
<feature type="coiled-coil region" evidence="9">
    <location>
        <begin position="102"/>
        <end position="129"/>
    </location>
</feature>
<dbReference type="GO" id="GO:0003700">
    <property type="term" value="F:DNA-binding transcription factor activity"/>
    <property type="evidence" value="ECO:0007669"/>
    <property type="project" value="InterPro"/>
</dbReference>
<proteinExistence type="predicted"/>
<dbReference type="CDD" id="cd17536">
    <property type="entry name" value="REC_YesN-like"/>
    <property type="match status" value="1"/>
</dbReference>
<evidence type="ECO:0000256" key="1">
    <source>
        <dbReference type="ARBA" id="ARBA00004496"/>
    </source>
</evidence>